<dbReference type="AlphaFoldDB" id="A0A9Q8YI28"/>
<evidence type="ECO:0000259" key="1">
    <source>
        <dbReference type="PROSITE" id="PS50404"/>
    </source>
</evidence>
<dbReference type="RefSeq" id="WP_252161589.1">
    <property type="nucleotide sequence ID" value="NZ_CP098810.1"/>
</dbReference>
<proteinExistence type="predicted"/>
<organism evidence="2 3">
    <name type="scientific">Ensifer adhaerens</name>
    <name type="common">Sinorhizobium morelense</name>
    <dbReference type="NCBI Taxonomy" id="106592"/>
    <lineage>
        <taxon>Bacteria</taxon>
        <taxon>Pseudomonadati</taxon>
        <taxon>Pseudomonadota</taxon>
        <taxon>Alphaproteobacteria</taxon>
        <taxon>Hyphomicrobiales</taxon>
        <taxon>Rhizobiaceae</taxon>
        <taxon>Sinorhizobium/Ensifer group</taxon>
        <taxon>Ensifer</taxon>
    </lineage>
</organism>
<evidence type="ECO:0000313" key="2">
    <source>
        <dbReference type="EMBL" id="USJ28521.1"/>
    </source>
</evidence>
<dbReference type="Pfam" id="PF13409">
    <property type="entry name" value="GST_N_2"/>
    <property type="match status" value="1"/>
</dbReference>
<dbReference type="Proteomes" id="UP001055460">
    <property type="component" value="Plasmid pC"/>
</dbReference>
<name>A0A9Q8YI28_ENSAD</name>
<dbReference type="CDD" id="cd03205">
    <property type="entry name" value="GST_C_6"/>
    <property type="match status" value="1"/>
</dbReference>
<reference evidence="2" key="1">
    <citation type="submission" date="2022-06" db="EMBL/GenBank/DDBJ databases">
        <title>Physiological and biochemical characterization and genomic elucidation of a strain of the genus Ensifer adhaerens M8 that combines arsenic oxidation and chromium reduction.</title>
        <authorList>
            <person name="Li X."/>
            <person name="Yu c."/>
        </authorList>
    </citation>
    <scope>NUCLEOTIDE SEQUENCE</scope>
    <source>
        <strain evidence="2">M8</strain>
        <plasmid evidence="2">pC</plasmid>
    </source>
</reference>
<dbReference type="SUPFAM" id="SSF52833">
    <property type="entry name" value="Thioredoxin-like"/>
    <property type="match status" value="1"/>
</dbReference>
<accession>A0A9Q8YI28</accession>
<dbReference type="PANTHER" id="PTHR43968">
    <property type="match status" value="1"/>
</dbReference>
<dbReference type="PROSITE" id="PS50404">
    <property type="entry name" value="GST_NTER"/>
    <property type="match status" value="1"/>
</dbReference>
<sequence>MLLCSPASPYSSKVRMAALCCGFQMREQFVTTAEEPALLIDANPLGKIPTLLLDDGRVIFDSSVIVRYLDQQCGGLFGSHPDEVIENARLEALSDGITDAALSIVYERRFRPKEAIHEPWLERQWRKIVRSLSALESALPGFEHSPRIGAIGARVALAYLSLRFSGHWEERHEALLGWADHFDDAYPHLMGCLPADVQSKV</sequence>
<dbReference type="InterPro" id="IPR036249">
    <property type="entry name" value="Thioredoxin-like_sf"/>
</dbReference>
<dbReference type="PANTHER" id="PTHR43968:SF6">
    <property type="entry name" value="GLUTATHIONE S-TRANSFERASE OMEGA"/>
    <property type="match status" value="1"/>
</dbReference>
<dbReference type="InterPro" id="IPR050983">
    <property type="entry name" value="GST_Omega/HSP26"/>
</dbReference>
<dbReference type="GO" id="GO:0005737">
    <property type="term" value="C:cytoplasm"/>
    <property type="evidence" value="ECO:0007669"/>
    <property type="project" value="TreeGrafter"/>
</dbReference>
<protein>
    <submittedName>
        <fullName evidence="2">Glutathione S-transferase family protein</fullName>
    </submittedName>
</protein>
<dbReference type="Gene3D" id="1.20.1050.10">
    <property type="match status" value="1"/>
</dbReference>
<dbReference type="Gene3D" id="3.40.30.10">
    <property type="entry name" value="Glutaredoxin"/>
    <property type="match status" value="1"/>
</dbReference>
<evidence type="ECO:0000313" key="3">
    <source>
        <dbReference type="Proteomes" id="UP001055460"/>
    </source>
</evidence>
<feature type="domain" description="GST N-terminal" evidence="1">
    <location>
        <begin position="1"/>
        <end position="77"/>
    </location>
</feature>
<dbReference type="InterPro" id="IPR004045">
    <property type="entry name" value="Glutathione_S-Trfase_N"/>
</dbReference>
<keyword evidence="2" id="KW-0614">Plasmid</keyword>
<dbReference type="EMBL" id="CP098810">
    <property type="protein sequence ID" value="USJ28521.1"/>
    <property type="molecule type" value="Genomic_DNA"/>
</dbReference>
<gene>
    <name evidence="2" type="ORF">NE863_35250</name>
</gene>
<geneLocation type="plasmid" evidence="2 3">
    <name>pC</name>
</geneLocation>